<dbReference type="EMBL" id="CM044707">
    <property type="protein sequence ID" value="KAI5653086.1"/>
    <property type="molecule type" value="Genomic_DNA"/>
</dbReference>
<accession>A0ACC0A0P7</accession>
<dbReference type="Proteomes" id="UP001060085">
    <property type="component" value="Linkage Group LG07"/>
</dbReference>
<keyword evidence="2" id="KW-1185">Reference proteome</keyword>
<reference evidence="2" key="1">
    <citation type="journal article" date="2023" name="Nat. Plants">
        <title>Single-cell RNA sequencing provides a high-resolution roadmap for understanding the multicellular compartmentation of specialized metabolism.</title>
        <authorList>
            <person name="Sun S."/>
            <person name="Shen X."/>
            <person name="Li Y."/>
            <person name="Li Y."/>
            <person name="Wang S."/>
            <person name="Li R."/>
            <person name="Zhang H."/>
            <person name="Shen G."/>
            <person name="Guo B."/>
            <person name="Wei J."/>
            <person name="Xu J."/>
            <person name="St-Pierre B."/>
            <person name="Chen S."/>
            <person name="Sun C."/>
        </authorList>
    </citation>
    <scope>NUCLEOTIDE SEQUENCE [LARGE SCALE GENOMIC DNA]</scope>
</reference>
<sequence length="295" mass="33764">MESLMVKEFPKNKELSQTKIEESLKIHVEDEISKEEPCCILNEKSIEIKQKERVEEKEGLNFEDSSKDEGGKLSLGTLLEEKQLIESNSNYCAIPRVNECHFNIANYVSYVLGIEEKGRNMEKELDNFLKDLLINHVLHLDEKTSMKLIKYIHSKNHDVVHANNKKLGMQYLVFESWSWISRTNLFKRVANDVHQESQEAKDLLHGPFTSARPKKIKDNDGNMDNGVVSYMEEALKNKLEEFEGQGKASNDQPPIVALPVVVGRLLPVKILKDGTLPYLFLMKRLMGILSHEAIG</sequence>
<evidence type="ECO:0000313" key="1">
    <source>
        <dbReference type="EMBL" id="KAI5653086.1"/>
    </source>
</evidence>
<comment type="caution">
    <text evidence="1">The sequence shown here is derived from an EMBL/GenBank/DDBJ whole genome shotgun (WGS) entry which is preliminary data.</text>
</comment>
<name>A0ACC0A0P7_CATRO</name>
<gene>
    <name evidence="1" type="ORF">M9H77_30273</name>
</gene>
<organism evidence="1 2">
    <name type="scientific">Catharanthus roseus</name>
    <name type="common">Madagascar periwinkle</name>
    <name type="synonym">Vinca rosea</name>
    <dbReference type="NCBI Taxonomy" id="4058"/>
    <lineage>
        <taxon>Eukaryota</taxon>
        <taxon>Viridiplantae</taxon>
        <taxon>Streptophyta</taxon>
        <taxon>Embryophyta</taxon>
        <taxon>Tracheophyta</taxon>
        <taxon>Spermatophyta</taxon>
        <taxon>Magnoliopsida</taxon>
        <taxon>eudicotyledons</taxon>
        <taxon>Gunneridae</taxon>
        <taxon>Pentapetalae</taxon>
        <taxon>asterids</taxon>
        <taxon>lamiids</taxon>
        <taxon>Gentianales</taxon>
        <taxon>Apocynaceae</taxon>
        <taxon>Rauvolfioideae</taxon>
        <taxon>Vinceae</taxon>
        <taxon>Catharanthinae</taxon>
        <taxon>Catharanthus</taxon>
    </lineage>
</organism>
<evidence type="ECO:0000313" key="2">
    <source>
        <dbReference type="Proteomes" id="UP001060085"/>
    </source>
</evidence>
<proteinExistence type="predicted"/>
<protein>
    <submittedName>
        <fullName evidence="1">Uncharacterized protein</fullName>
    </submittedName>
</protein>